<dbReference type="Proteomes" id="UP001306510">
    <property type="component" value="Unassembled WGS sequence"/>
</dbReference>
<name>A0ABU6E8M9_9ENTR</name>
<gene>
    <name evidence="1" type="ORF">MXM28_20955</name>
</gene>
<dbReference type="Pfam" id="PF11536">
    <property type="entry name" value="DUF3226"/>
    <property type="match status" value="1"/>
</dbReference>
<dbReference type="RefSeq" id="WP_112844574.1">
    <property type="nucleotide sequence ID" value="NZ_JALLMC010000010.1"/>
</dbReference>
<accession>A0ABU6E8M9</accession>
<dbReference type="SUPFAM" id="SSF160945">
    <property type="entry name" value="PH0156-like"/>
    <property type="match status" value="1"/>
</dbReference>
<dbReference type="InterPro" id="IPR024508">
    <property type="entry name" value="DUF3226"/>
</dbReference>
<evidence type="ECO:0000313" key="1">
    <source>
        <dbReference type="EMBL" id="MEB6412150.1"/>
    </source>
</evidence>
<protein>
    <submittedName>
        <fullName evidence="1">Uncharacterized protein</fullName>
    </submittedName>
</protein>
<sequence>MPSKIIKNKLLLVEGQDEIKFFTAFLAKYEIADIQILESKGKDQFRAELDLIMNEREFEDVISVGVIRDADESQQAAVDSICHHLRQVGLPVPNGHCQFKSDGVRNVGVFIAPGFTDKGMLESLILESLGDHPVKIASGEYLDNLKNLLAPVNQTCAFNYPRNIHKAHMHAFLAGMEKFIPSAGLAAQKGYYNLDSDVFNEVRDFLRGL</sequence>
<proteinExistence type="predicted"/>
<reference evidence="1 2" key="1">
    <citation type="submission" date="2022-04" db="EMBL/GenBank/DDBJ databases">
        <title>Whole genome surviellance of AMR bacteria from Assam, India: One Health Study.</title>
        <authorList>
            <person name="Mendem S.K."/>
            <person name="Rakshit O."/>
            <person name="Murugesan D."/>
            <person name="Shome R."/>
            <person name="Raisen C."/>
            <person name="Holmes M.A."/>
            <person name="Saikia K."/>
            <person name="Shome B.R."/>
        </authorList>
    </citation>
    <scope>NUCLEOTIDE SEQUENCE [LARGE SCALE GENOMIC DNA]</scope>
    <source>
        <strain evidence="1 2">MGG-11lp</strain>
    </source>
</reference>
<organism evidence="1 2">
    <name type="scientific">Enterobacter vonholyi</name>
    <dbReference type="NCBI Taxonomy" id="2797505"/>
    <lineage>
        <taxon>Bacteria</taxon>
        <taxon>Pseudomonadati</taxon>
        <taxon>Pseudomonadota</taxon>
        <taxon>Gammaproteobacteria</taxon>
        <taxon>Enterobacterales</taxon>
        <taxon>Enterobacteriaceae</taxon>
        <taxon>Enterobacter</taxon>
    </lineage>
</organism>
<comment type="caution">
    <text evidence="1">The sequence shown here is derived from an EMBL/GenBank/DDBJ whole genome shotgun (WGS) entry which is preliminary data.</text>
</comment>
<dbReference type="EMBL" id="JALLMC010000010">
    <property type="protein sequence ID" value="MEB6412150.1"/>
    <property type="molecule type" value="Genomic_DNA"/>
</dbReference>
<keyword evidence="2" id="KW-1185">Reference proteome</keyword>
<evidence type="ECO:0000313" key="2">
    <source>
        <dbReference type="Proteomes" id="UP001306510"/>
    </source>
</evidence>